<organism evidence="1 2">
    <name type="scientific">Sulfuritalea hydrogenivorans sk43H</name>
    <dbReference type="NCBI Taxonomy" id="1223802"/>
    <lineage>
        <taxon>Bacteria</taxon>
        <taxon>Pseudomonadati</taxon>
        <taxon>Pseudomonadota</taxon>
        <taxon>Betaproteobacteria</taxon>
        <taxon>Nitrosomonadales</taxon>
        <taxon>Sterolibacteriaceae</taxon>
        <taxon>Sulfuritalea</taxon>
    </lineage>
</organism>
<proteinExistence type="predicted"/>
<reference evidence="1 2" key="1">
    <citation type="journal article" date="2014" name="Syst. Appl. Microbiol.">
        <title>Complete genomes of freshwater sulfur oxidizers Sulfuricella denitrificans skB26 and Sulfuritalea hydrogenivorans sk43H: genetic insights into the sulfur oxidation pathway of betaproteobacteria.</title>
        <authorList>
            <person name="Watanabe T."/>
            <person name="Kojima H."/>
            <person name="Fukui M."/>
        </authorList>
    </citation>
    <scope>NUCLEOTIDE SEQUENCE [LARGE SCALE GENOMIC DNA]</scope>
    <source>
        <strain evidence="1">DSM22779</strain>
    </source>
</reference>
<dbReference type="Proteomes" id="UP000031637">
    <property type="component" value="Chromosome"/>
</dbReference>
<evidence type="ECO:0000313" key="2">
    <source>
        <dbReference type="Proteomes" id="UP000031637"/>
    </source>
</evidence>
<dbReference type="HOGENOM" id="CLU_2829670_0_0_4"/>
<accession>W0SDS6</accession>
<dbReference type="KEGG" id="shd:SUTH_01563"/>
<name>W0SDS6_9PROT</name>
<dbReference type="AlphaFoldDB" id="W0SDS6"/>
<keyword evidence="2" id="KW-1185">Reference proteome</keyword>
<gene>
    <name evidence="1" type="ORF">SUTH_01563</name>
</gene>
<dbReference type="OrthoDB" id="9181484at2"/>
<dbReference type="EMBL" id="AP012547">
    <property type="protein sequence ID" value="BAO29359.1"/>
    <property type="molecule type" value="Genomic_DNA"/>
</dbReference>
<dbReference type="RefSeq" id="WP_041098347.1">
    <property type="nucleotide sequence ID" value="NZ_AP012547.1"/>
</dbReference>
<protein>
    <submittedName>
        <fullName evidence="1">Uncharacterized protein</fullName>
    </submittedName>
</protein>
<dbReference type="STRING" id="1223802.SUTH_01563"/>
<sequence length="66" mass="7161">MITLNDCRAFCDVDPATVARVARHEQLPEILAIACVQSRVTKAPPLQARNQINLAHAAVLSQRLAA</sequence>
<evidence type="ECO:0000313" key="1">
    <source>
        <dbReference type="EMBL" id="BAO29359.1"/>
    </source>
</evidence>